<evidence type="ECO:0000313" key="9">
    <source>
        <dbReference type="Proteomes" id="UP000316270"/>
    </source>
</evidence>
<dbReference type="SUPFAM" id="SSF52402">
    <property type="entry name" value="Adenine nucleotide alpha hydrolases-like"/>
    <property type="match status" value="1"/>
</dbReference>
<keyword evidence="5" id="KW-0067">ATP-binding</keyword>
<dbReference type="GO" id="GO:0032267">
    <property type="term" value="F:tRNA(Ile)-lysidine synthase activity"/>
    <property type="evidence" value="ECO:0007669"/>
    <property type="project" value="UniProtKB-EC"/>
</dbReference>
<dbReference type="GO" id="GO:0008033">
    <property type="term" value="P:tRNA processing"/>
    <property type="evidence" value="ECO:0007669"/>
    <property type="project" value="UniProtKB-KW"/>
</dbReference>
<organism evidence="8 9">
    <name type="scientific">Venturia effusa</name>
    <dbReference type="NCBI Taxonomy" id="50376"/>
    <lineage>
        <taxon>Eukaryota</taxon>
        <taxon>Fungi</taxon>
        <taxon>Dikarya</taxon>
        <taxon>Ascomycota</taxon>
        <taxon>Pezizomycotina</taxon>
        <taxon>Dothideomycetes</taxon>
        <taxon>Pleosporomycetidae</taxon>
        <taxon>Venturiales</taxon>
        <taxon>Venturiaceae</taxon>
        <taxon>Venturia</taxon>
    </lineage>
</organism>
<dbReference type="AlphaFoldDB" id="A0A517LFS8"/>
<dbReference type="NCBIfam" id="TIGR02432">
    <property type="entry name" value="lysidine_TilS_N"/>
    <property type="match status" value="1"/>
</dbReference>
<dbReference type="OrthoDB" id="434144at2759"/>
<dbReference type="CDD" id="cd01992">
    <property type="entry name" value="TilS_N"/>
    <property type="match status" value="1"/>
</dbReference>
<sequence length="617" mass="68679">MFRISRHLAQAAEFISRHEFLDAIAEVCPAAAATKHNGGLPLALAVSGGVDSMALSLMCREYLPENGTTLHALVVDHGLRSASYDEATKVKQVLRQRLRIPAQILPISLHEFPLTATNVETFARKLRFPALGRACKDLGASLLLLGHHADDQAETLLMRLVDGSTAKLTGMQKIANIPECHGLHGISESGSCHAIEPSRLPRDCGVTGLERGGVRIARPLLDFSKSRLLATCQKFEMPWFEDETNRDRTLTSRNAIRYIVDKYQLPEALRRESLLALSERQRHRAEKLSRTVDKLFDAIPLKLDLRSGVATVEFPEIDPVKISEVLPFDSSDQLSLGVIREKLVKRVAQISFCITHNKSASFNNAARYIYDMQSDRASSLVPTSNCMADNSPKVFEISGLCFEQLADSQGTGISRRWKIHRSPFKRKSMKLVDGLPLSSRLCHRISPTSESTAQSEASFSLWDDRYWIKVHNPAKHDLWVHPLRETSISTLRVLLSSGHAILRRQGDGKIVEHGLKYLDRLLRETAKGTVRWSLPVIVSYAPVSTKATADTPLKAPQILAFPTLGLRVEAANDGFWPSWVNELRWEVRYQNIALGNKKLEDCLVGSVARDGGKKEVG</sequence>
<protein>
    <recommendedName>
        <fullName evidence="1">tRNA(Ile)-lysidine synthetase</fullName>
        <ecNumber evidence="1">6.3.4.19</ecNumber>
    </recommendedName>
</protein>
<evidence type="ECO:0000256" key="3">
    <source>
        <dbReference type="ARBA" id="ARBA00022694"/>
    </source>
</evidence>
<name>A0A517LFS8_9PEZI</name>
<keyword evidence="2" id="KW-0436">Ligase</keyword>
<dbReference type="PANTHER" id="PTHR43033:SF1">
    <property type="entry name" value="TRNA(ILE)-LYSIDINE SYNTHASE-RELATED"/>
    <property type="match status" value="1"/>
</dbReference>
<keyword evidence="4" id="KW-0547">Nucleotide-binding</keyword>
<evidence type="ECO:0000259" key="7">
    <source>
        <dbReference type="Pfam" id="PF01171"/>
    </source>
</evidence>
<dbReference type="InterPro" id="IPR012094">
    <property type="entry name" value="tRNA_Ile_lys_synt"/>
</dbReference>
<keyword evidence="3" id="KW-0819">tRNA processing</keyword>
<dbReference type="STRING" id="50376.A0A517LFS8"/>
<feature type="domain" description="tRNA(Ile)-lysidine/2-thiocytidine synthase N-terminal" evidence="7">
    <location>
        <begin position="43"/>
        <end position="257"/>
    </location>
</feature>
<dbReference type="EC" id="6.3.4.19" evidence="1"/>
<dbReference type="Proteomes" id="UP000316270">
    <property type="component" value="Chromosome 11"/>
</dbReference>
<dbReference type="InterPro" id="IPR014729">
    <property type="entry name" value="Rossmann-like_a/b/a_fold"/>
</dbReference>
<proteinExistence type="inferred from homology"/>
<dbReference type="GO" id="GO:0005524">
    <property type="term" value="F:ATP binding"/>
    <property type="evidence" value="ECO:0007669"/>
    <property type="project" value="UniProtKB-KW"/>
</dbReference>
<keyword evidence="9" id="KW-1185">Reference proteome</keyword>
<evidence type="ECO:0000256" key="6">
    <source>
        <dbReference type="ARBA" id="ARBA00048539"/>
    </source>
</evidence>
<dbReference type="EMBL" id="CP042195">
    <property type="protein sequence ID" value="QDS74483.1"/>
    <property type="molecule type" value="Genomic_DNA"/>
</dbReference>
<evidence type="ECO:0000256" key="1">
    <source>
        <dbReference type="ARBA" id="ARBA00013267"/>
    </source>
</evidence>
<accession>A0A517LFS8</accession>
<dbReference type="Gene3D" id="3.40.50.620">
    <property type="entry name" value="HUPs"/>
    <property type="match status" value="1"/>
</dbReference>
<dbReference type="PANTHER" id="PTHR43033">
    <property type="entry name" value="TRNA(ILE)-LYSIDINE SYNTHASE-RELATED"/>
    <property type="match status" value="1"/>
</dbReference>
<dbReference type="InterPro" id="IPR012795">
    <property type="entry name" value="tRNA_Ile_lys_synt_N"/>
</dbReference>
<evidence type="ECO:0000313" key="8">
    <source>
        <dbReference type="EMBL" id="QDS74483.1"/>
    </source>
</evidence>
<comment type="catalytic activity">
    <reaction evidence="6">
        <text>cytidine(34) in tRNA(Ile2) + L-lysine + ATP = lysidine(34) in tRNA(Ile2) + AMP + diphosphate + H(+)</text>
        <dbReference type="Rhea" id="RHEA:43744"/>
        <dbReference type="Rhea" id="RHEA-COMP:10625"/>
        <dbReference type="Rhea" id="RHEA-COMP:10670"/>
        <dbReference type="ChEBI" id="CHEBI:15378"/>
        <dbReference type="ChEBI" id="CHEBI:30616"/>
        <dbReference type="ChEBI" id="CHEBI:32551"/>
        <dbReference type="ChEBI" id="CHEBI:33019"/>
        <dbReference type="ChEBI" id="CHEBI:82748"/>
        <dbReference type="ChEBI" id="CHEBI:83665"/>
        <dbReference type="ChEBI" id="CHEBI:456215"/>
        <dbReference type="EC" id="6.3.4.19"/>
    </reaction>
</comment>
<dbReference type="Pfam" id="PF01171">
    <property type="entry name" value="ATP_bind_3"/>
    <property type="match status" value="1"/>
</dbReference>
<dbReference type="InterPro" id="IPR011063">
    <property type="entry name" value="TilS/TtcA_N"/>
</dbReference>
<reference evidence="8 9" key="1">
    <citation type="submission" date="2019-07" db="EMBL/GenBank/DDBJ databases">
        <title>Finished genome of Venturia effusa.</title>
        <authorList>
            <person name="Young C.A."/>
            <person name="Cox M.P."/>
            <person name="Ganley A.R.D."/>
            <person name="David W.J."/>
        </authorList>
    </citation>
    <scope>NUCLEOTIDE SEQUENCE [LARGE SCALE GENOMIC DNA]</scope>
    <source>
        <strain evidence="9">albino</strain>
    </source>
</reference>
<gene>
    <name evidence="8" type="ORF">FKW77_006859</name>
</gene>
<dbReference type="HAMAP" id="MF_01161">
    <property type="entry name" value="tRNA_Ile_lys_synt"/>
    <property type="match status" value="1"/>
</dbReference>
<evidence type="ECO:0000256" key="4">
    <source>
        <dbReference type="ARBA" id="ARBA00022741"/>
    </source>
</evidence>
<evidence type="ECO:0000256" key="2">
    <source>
        <dbReference type="ARBA" id="ARBA00022598"/>
    </source>
</evidence>
<evidence type="ECO:0000256" key="5">
    <source>
        <dbReference type="ARBA" id="ARBA00022840"/>
    </source>
</evidence>